<dbReference type="InterPro" id="IPR014710">
    <property type="entry name" value="RmlC-like_jellyroll"/>
</dbReference>
<keyword evidence="3" id="KW-0804">Transcription</keyword>
<reference evidence="5 6" key="1">
    <citation type="submission" date="2020-01" db="EMBL/GenBank/DDBJ databases">
        <authorList>
            <person name="Lee S.D."/>
        </authorList>
    </citation>
    <scope>NUCLEOTIDE SEQUENCE [LARGE SCALE GENOMIC DNA]</scope>
    <source>
        <strain evidence="5 6">SAP-35</strain>
    </source>
</reference>
<dbReference type="SUPFAM" id="SSF46785">
    <property type="entry name" value="Winged helix' DNA-binding domain"/>
    <property type="match status" value="1"/>
</dbReference>
<organism evidence="5 6">
    <name type="scientific">Duganella aceris</name>
    <dbReference type="NCBI Taxonomy" id="2703883"/>
    <lineage>
        <taxon>Bacteria</taxon>
        <taxon>Pseudomonadati</taxon>
        <taxon>Pseudomonadota</taxon>
        <taxon>Betaproteobacteria</taxon>
        <taxon>Burkholderiales</taxon>
        <taxon>Oxalobacteraceae</taxon>
        <taxon>Telluria group</taxon>
        <taxon>Duganella</taxon>
    </lineage>
</organism>
<dbReference type="SMART" id="SM00419">
    <property type="entry name" value="HTH_CRP"/>
    <property type="match status" value="1"/>
</dbReference>
<accession>A0ABX0FJP1</accession>
<dbReference type="Proteomes" id="UP000666369">
    <property type="component" value="Unassembled WGS sequence"/>
</dbReference>
<evidence type="ECO:0000259" key="4">
    <source>
        <dbReference type="PROSITE" id="PS51063"/>
    </source>
</evidence>
<evidence type="ECO:0000313" key="5">
    <source>
        <dbReference type="EMBL" id="NGZ84755.1"/>
    </source>
</evidence>
<dbReference type="CDD" id="cd00038">
    <property type="entry name" value="CAP_ED"/>
    <property type="match status" value="1"/>
</dbReference>
<gene>
    <name evidence="5" type="ORF">GW587_10850</name>
</gene>
<feature type="domain" description="HTH crp-type" evidence="4">
    <location>
        <begin position="171"/>
        <end position="244"/>
    </location>
</feature>
<evidence type="ECO:0000256" key="1">
    <source>
        <dbReference type="ARBA" id="ARBA00023015"/>
    </source>
</evidence>
<evidence type="ECO:0000256" key="3">
    <source>
        <dbReference type="ARBA" id="ARBA00023163"/>
    </source>
</evidence>
<dbReference type="EMBL" id="JAADJT010000004">
    <property type="protein sequence ID" value="NGZ84755.1"/>
    <property type="molecule type" value="Genomic_DNA"/>
</dbReference>
<keyword evidence="1" id="KW-0805">Transcription regulation</keyword>
<dbReference type="PRINTS" id="PR00034">
    <property type="entry name" value="HTHCRP"/>
</dbReference>
<dbReference type="InterPro" id="IPR018490">
    <property type="entry name" value="cNMP-bd_dom_sf"/>
</dbReference>
<name>A0ABX0FJP1_9BURK</name>
<dbReference type="Pfam" id="PF13545">
    <property type="entry name" value="HTH_Crp_2"/>
    <property type="match status" value="1"/>
</dbReference>
<evidence type="ECO:0000256" key="2">
    <source>
        <dbReference type="ARBA" id="ARBA00023125"/>
    </source>
</evidence>
<dbReference type="Gene3D" id="1.10.10.10">
    <property type="entry name" value="Winged helix-like DNA-binding domain superfamily/Winged helix DNA-binding domain"/>
    <property type="match status" value="1"/>
</dbReference>
<dbReference type="RefSeq" id="WP_166102276.1">
    <property type="nucleotide sequence ID" value="NZ_JAADJT010000004.1"/>
</dbReference>
<dbReference type="InterPro" id="IPR036388">
    <property type="entry name" value="WH-like_DNA-bd_sf"/>
</dbReference>
<evidence type="ECO:0000313" key="6">
    <source>
        <dbReference type="Proteomes" id="UP000666369"/>
    </source>
</evidence>
<dbReference type="CDD" id="cd00092">
    <property type="entry name" value="HTH_CRP"/>
    <property type="match status" value="1"/>
</dbReference>
<protein>
    <submittedName>
        <fullName evidence="5">Helix-turn-helix domain-containing protein</fullName>
    </submittedName>
</protein>
<keyword evidence="2" id="KW-0238">DNA-binding</keyword>
<keyword evidence="6" id="KW-1185">Reference proteome</keyword>
<comment type="caution">
    <text evidence="5">The sequence shown here is derived from an EMBL/GenBank/DDBJ whole genome shotgun (WGS) entry which is preliminary data.</text>
</comment>
<dbReference type="InterPro" id="IPR036390">
    <property type="entry name" value="WH_DNA-bd_sf"/>
</dbReference>
<dbReference type="Pfam" id="PF00027">
    <property type="entry name" value="cNMP_binding"/>
    <property type="match status" value="1"/>
</dbReference>
<dbReference type="SUPFAM" id="SSF51206">
    <property type="entry name" value="cAMP-binding domain-like"/>
    <property type="match status" value="1"/>
</dbReference>
<reference evidence="6" key="2">
    <citation type="submission" date="2023-07" db="EMBL/GenBank/DDBJ databases">
        <title>Duganella aceri sp. nov., isolated from tree sap.</title>
        <authorList>
            <person name="Kim I.S."/>
        </authorList>
    </citation>
    <scope>NUCLEOTIDE SEQUENCE [LARGE SCALE GENOMIC DNA]</scope>
    <source>
        <strain evidence="6">SAP-35</strain>
    </source>
</reference>
<proteinExistence type="predicted"/>
<dbReference type="Gene3D" id="2.60.120.10">
    <property type="entry name" value="Jelly Rolls"/>
    <property type="match status" value="1"/>
</dbReference>
<dbReference type="InterPro" id="IPR000595">
    <property type="entry name" value="cNMP-bd_dom"/>
</dbReference>
<dbReference type="PROSITE" id="PS51063">
    <property type="entry name" value="HTH_CRP_2"/>
    <property type="match status" value="1"/>
</dbReference>
<sequence>MFYMQELPLRAGGVFDDDALDLTVPAVAAQSSTLAELCTLLDITAELQNHQHLRLRHVRVHRDQTLYRAGQPFKQLYAVKAGVLKAVVLDVNGREQVVGFPMKGSLVGVDGIAYGQHMVEMVALCDSELIVMPMSTIRMLGRCCPGFSRGIYYAMSGELARELSVNMRRGLSTKARLGRFLLDLADRFAAMGYARSVFNLPMPRSDIGNYLGMAQETVSRALLSLEEDGLISLSQRTVCIHDAEALLTLKRLPRHRARQT</sequence>
<dbReference type="InterPro" id="IPR012318">
    <property type="entry name" value="HTH_CRP"/>
</dbReference>